<organism evidence="4">
    <name type="scientific">Volvox carteri f. nagariensis</name>
    <dbReference type="NCBI Taxonomy" id="3068"/>
    <lineage>
        <taxon>Eukaryota</taxon>
        <taxon>Viridiplantae</taxon>
        <taxon>Chlorophyta</taxon>
        <taxon>core chlorophytes</taxon>
        <taxon>Chlorophyceae</taxon>
        <taxon>CS clade</taxon>
        <taxon>Chlamydomonadales</taxon>
        <taxon>Volvocaceae</taxon>
        <taxon>Volvox</taxon>
    </lineage>
</organism>
<dbReference type="GO" id="GO:0008234">
    <property type="term" value="F:cysteine-type peptidase activity"/>
    <property type="evidence" value="ECO:0007669"/>
    <property type="project" value="InterPro"/>
</dbReference>
<dbReference type="InterPro" id="IPR013128">
    <property type="entry name" value="Peptidase_C1A"/>
</dbReference>
<sequence>MARLLRSFWDPEVTCPSVRGYVFYRWQEVSDALTLAIINPPGTPASLVVACNGTRFCNAFNTSGALLLLPIVAVFSPLAGTETGSSGSRAQCDGIYVGRRTLSGLTLPVSAKLQELGHDIRDFASLPQSTLSQAFAAAATPLAQTSEAMGSYAYGDVLAALSFPIWDSRNVTGTSYNLISPVKDQGSCGSCVSFAVAAMAEAAVGAVSLTTVNNNDFSEQWLFFCNGMFVPSCEYGWFARDATTVVVNKNIPYEVNFPYLGIPGCTLRSPPLRYAGGMFWKTTFSNLTLAKQHIRMYGSVTSYFAVYTDFLSWTASSPPYIWNRASLFLGYHQVLVMGYSDEGSYWIIKNSWGTNKGDKGYYRISYNAGVGFMSVPTSTTAATSHPSIATTHKLAAATAFPTKFAFPTLSTPITSPAPATVPTPIIPSTAIHIPTLTTISASIATLTTIPTAITKTAALSESTIASPTTVISVCVLRRRFLQCHSSRELCHLLCGLRLMRHLQFQLRLSAVTGRAMHYGHYRLLRLRHL</sequence>
<accession>D8UDQ0</accession>
<dbReference type="SUPFAM" id="SSF54001">
    <property type="entry name" value="Cysteine proteinases"/>
    <property type="match status" value="1"/>
</dbReference>
<dbReference type="InterPro" id="IPR038765">
    <property type="entry name" value="Papain-like_cys_pep_sf"/>
</dbReference>
<dbReference type="eggNOG" id="KOG1543">
    <property type="taxonomic scope" value="Eukaryota"/>
</dbReference>
<evidence type="ECO:0000313" key="3">
    <source>
        <dbReference type="EMBL" id="EFJ42081.1"/>
    </source>
</evidence>
<dbReference type="AlphaFoldDB" id="D8UDQ0"/>
<comment type="similarity">
    <text evidence="1">Belongs to the peptidase C1 family.</text>
</comment>
<dbReference type="SMART" id="SM00645">
    <property type="entry name" value="Pept_C1"/>
    <property type="match status" value="1"/>
</dbReference>
<dbReference type="Proteomes" id="UP000001058">
    <property type="component" value="Unassembled WGS sequence"/>
</dbReference>
<dbReference type="InParanoid" id="D8UDQ0"/>
<proteinExistence type="inferred from homology"/>
<name>D8UDQ0_VOLCA</name>
<dbReference type="STRING" id="3068.D8UDQ0"/>
<dbReference type="OrthoDB" id="10253408at2759"/>
<dbReference type="InterPro" id="IPR039417">
    <property type="entry name" value="Peptidase_C1A_papain-like"/>
</dbReference>
<dbReference type="GeneID" id="9622601"/>
<dbReference type="Pfam" id="PF00112">
    <property type="entry name" value="Peptidase_C1"/>
    <property type="match status" value="1"/>
</dbReference>
<dbReference type="PANTHER" id="PTHR12411">
    <property type="entry name" value="CYSTEINE PROTEASE FAMILY C1-RELATED"/>
    <property type="match status" value="1"/>
</dbReference>
<dbReference type="KEGG" id="vcn:VOLCADRAFT_97816"/>
<dbReference type="RefSeq" id="XP_002956778.1">
    <property type="nucleotide sequence ID" value="XM_002956732.1"/>
</dbReference>
<feature type="domain" description="Peptidase C1A papain C-terminal" evidence="2">
    <location>
        <begin position="163"/>
        <end position="380"/>
    </location>
</feature>
<dbReference type="Gene3D" id="3.90.70.10">
    <property type="entry name" value="Cysteine proteinases"/>
    <property type="match status" value="1"/>
</dbReference>
<evidence type="ECO:0000259" key="2">
    <source>
        <dbReference type="SMART" id="SM00645"/>
    </source>
</evidence>
<evidence type="ECO:0000313" key="4">
    <source>
        <dbReference type="Proteomes" id="UP000001058"/>
    </source>
</evidence>
<keyword evidence="4" id="KW-1185">Reference proteome</keyword>
<protein>
    <recommendedName>
        <fullName evidence="2">Peptidase C1A papain C-terminal domain-containing protein</fullName>
    </recommendedName>
</protein>
<dbReference type="EMBL" id="GL378386">
    <property type="protein sequence ID" value="EFJ42081.1"/>
    <property type="molecule type" value="Genomic_DNA"/>
</dbReference>
<gene>
    <name evidence="3" type="ORF">VOLCADRAFT_97816</name>
</gene>
<evidence type="ECO:0000256" key="1">
    <source>
        <dbReference type="ARBA" id="ARBA00008455"/>
    </source>
</evidence>
<reference evidence="3 4" key="1">
    <citation type="journal article" date="2010" name="Science">
        <title>Genomic analysis of organismal complexity in the multicellular green alga Volvox carteri.</title>
        <authorList>
            <person name="Prochnik S.E."/>
            <person name="Umen J."/>
            <person name="Nedelcu A.M."/>
            <person name="Hallmann A."/>
            <person name="Miller S.M."/>
            <person name="Nishii I."/>
            <person name="Ferris P."/>
            <person name="Kuo A."/>
            <person name="Mitros T."/>
            <person name="Fritz-Laylin L.K."/>
            <person name="Hellsten U."/>
            <person name="Chapman J."/>
            <person name="Simakov O."/>
            <person name="Rensing S.A."/>
            <person name="Terry A."/>
            <person name="Pangilinan J."/>
            <person name="Kapitonov V."/>
            <person name="Jurka J."/>
            <person name="Salamov A."/>
            <person name="Shapiro H."/>
            <person name="Schmutz J."/>
            <person name="Grimwood J."/>
            <person name="Lindquist E."/>
            <person name="Lucas S."/>
            <person name="Grigoriev I.V."/>
            <person name="Schmitt R."/>
            <person name="Kirk D."/>
            <person name="Rokhsar D.S."/>
        </authorList>
    </citation>
    <scope>NUCLEOTIDE SEQUENCE [LARGE SCALE GENOMIC DNA]</scope>
    <source>
        <strain evidence="4">f. Nagariensis / Eve</strain>
    </source>
</reference>
<dbReference type="GO" id="GO:0006508">
    <property type="term" value="P:proteolysis"/>
    <property type="evidence" value="ECO:0007669"/>
    <property type="project" value="InterPro"/>
</dbReference>
<dbReference type="CDD" id="cd02248">
    <property type="entry name" value="Peptidase_C1A"/>
    <property type="match status" value="1"/>
</dbReference>
<dbReference type="InterPro" id="IPR000668">
    <property type="entry name" value="Peptidase_C1A_C"/>
</dbReference>